<keyword evidence="1" id="KW-0696">RNA-directed RNA polymerase</keyword>
<dbReference type="GO" id="GO:0031380">
    <property type="term" value="C:nuclear RNA-directed RNA polymerase complex"/>
    <property type="evidence" value="ECO:0007669"/>
    <property type="project" value="TreeGrafter"/>
</dbReference>
<accession>A0A7M7JS77</accession>
<dbReference type="Proteomes" id="UP000594260">
    <property type="component" value="Unplaced"/>
</dbReference>
<dbReference type="KEGG" id="vde:111248398"/>
<sequence length="1406" mass="161635">MLEGDFSEKKLTVQVTSSEKVSRRVLSESFGIDLCKHPECQEVKNSRFDVTRWLYTCTFDCEQNIETFLYAVDRFCKHFKPNGYVSGETLLDEIQDIVELDHKYLEVDHFALGHWSDLDIFIERFTSVPTKDWQARLRRIQASFYHDRGNLEIYFRDDIRGSTSKFPPVYKLLVRYADIKKIVTCRKLRHKDTFYDCNNKREPMELYLHVSSVLAFRWNSVGEDAYENFFEGLWTRQVSFGTLGTSTRCNHVGENRVFKIKLQHKGTQEAEAIYSLFRASGAPMVFANVKCVEIRKENIQPLPKEKLSDELQYAIQCIQSIAPELSIQIHLKNIRKDIQGTFESFAKKNKAAFFDSLYEIYYEAKKGFIIDLKTAIEDTFRRNCQANQSGQHSGITQNLLPMELCLVKKATVCPSKIIFEPPTIVRASPLLRQCDLSRVLLVDLRDDNFTKIQTTGRYETEELIENSLKVKIQKGLKIGKKKYTFLGASREQFSEHCFWMYESDKNDNLKELYKRLGICGTLTERMKSVNALLTDFICEVNIDQILVKEDASTAEPDFKRGYGRISSKSLDYICRVGKLQKTAALKVVHGRYTGIIVLDPELEGLQIIYRTSQRILNCDSNIIYIVSTANCEPALFDKVLLSTLSSKQDGHCPEISIGKFEALVSNTFAESAASFLSEPPELASEIDKLLSRTGAKMAELFHYDVRNDVLFRQTLKCNQLKRIRNLKELKLNIPGTFRLMPVVDEYGVLEEGQIYVRIGNIGNETKSLSGCKLMVARKDAMHPSEIRVFKAVETNPETDKLQHLTDCVVFSAKGSTPPLKHFCSNNDFPGESDVILIANEDFLFKQNTNELKTTLEVNTLPCEDKSLLSHYFDCLKFVVANNIAEVFCALSDRLPTGANSNACAKVRAIRDQFEKFFWGTGGEPEPLIELTTYPDFLQRMSDKGSYCSDKALGACCRQLRLIDIQGLTSKGFCKLEIDNLRTGQNALLSELESNEEFHKEAAKTMAMYTKRLRALEAMYGLTTEEVRTGIIFTLPESRCPPSRVARLESTMRCYMRHLSSIIEERFSRSKMRLTKMECAAKMSAYFAQAIEKLDDGGYGLPWLLPNQMLMLLASVNLTPASIYTDDFVQKYFLKNRKDTDSLFDLQLRIEEQVMLLIGRWVKKHLNLIVLKRDDKDLVEDLLTELVHKAFMQAWDHLWLAKKTDSHERQLESLNQFLNNPHVSTQLLSCILREVILDGENTQSGFHSNDLNRHRFIEMSLKSLLCNVLVKAAIQGSFKPLIERRSVLHSKIVSGVFLLPLSNSELDEKYVRYTQGNLEEFTEILQEYSACNQVQVKVLPPGERDDNAFEEVFYEGEWFTVENLKTIMLSLDFRRIICTLFEDKYKIHHREQVPGPLRESFYDDELY</sequence>
<dbReference type="RefSeq" id="XP_022656413.1">
    <property type="nucleotide sequence ID" value="XM_022800678.1"/>
</dbReference>
<dbReference type="InterPro" id="IPR057596">
    <property type="entry name" value="RDRP_core"/>
</dbReference>
<dbReference type="PANTHER" id="PTHR23079:SF55">
    <property type="entry name" value="RNA-DIRECTED RNA POLYMERASE"/>
    <property type="match status" value="1"/>
</dbReference>
<keyword evidence="1" id="KW-0808">Transferase</keyword>
<comment type="catalytic activity">
    <reaction evidence="1">
        <text>RNA(n) + a ribonucleoside 5'-triphosphate = RNA(n+1) + diphosphate</text>
        <dbReference type="Rhea" id="RHEA:21248"/>
        <dbReference type="Rhea" id="RHEA-COMP:14527"/>
        <dbReference type="Rhea" id="RHEA-COMP:17342"/>
        <dbReference type="ChEBI" id="CHEBI:33019"/>
        <dbReference type="ChEBI" id="CHEBI:61557"/>
        <dbReference type="ChEBI" id="CHEBI:140395"/>
        <dbReference type="EC" id="2.7.7.48"/>
    </reaction>
</comment>
<dbReference type="EnsemblMetazoa" id="XM_022800678">
    <property type="protein sequence ID" value="XP_022656413"/>
    <property type="gene ID" value="LOC111248398"/>
</dbReference>
<dbReference type="OrthoDB" id="6513042at2759"/>
<evidence type="ECO:0000259" key="2">
    <source>
        <dbReference type="Pfam" id="PF05183"/>
    </source>
</evidence>
<organism evidence="3 4">
    <name type="scientific">Varroa destructor</name>
    <name type="common">Honeybee mite</name>
    <dbReference type="NCBI Taxonomy" id="109461"/>
    <lineage>
        <taxon>Eukaryota</taxon>
        <taxon>Metazoa</taxon>
        <taxon>Ecdysozoa</taxon>
        <taxon>Arthropoda</taxon>
        <taxon>Chelicerata</taxon>
        <taxon>Arachnida</taxon>
        <taxon>Acari</taxon>
        <taxon>Parasitiformes</taxon>
        <taxon>Mesostigmata</taxon>
        <taxon>Gamasina</taxon>
        <taxon>Dermanyssoidea</taxon>
        <taxon>Varroidae</taxon>
        <taxon>Varroa</taxon>
    </lineage>
</organism>
<evidence type="ECO:0000313" key="3">
    <source>
        <dbReference type="EnsemblMetazoa" id="XP_022656414"/>
    </source>
</evidence>
<dbReference type="EC" id="2.7.7.48" evidence="1"/>
<dbReference type="Pfam" id="PF05183">
    <property type="entry name" value="RdRP"/>
    <property type="match status" value="1"/>
</dbReference>
<dbReference type="RefSeq" id="XP_022656416.1">
    <property type="nucleotide sequence ID" value="XM_022800681.1"/>
</dbReference>
<dbReference type="InterPro" id="IPR007855">
    <property type="entry name" value="RDRP"/>
</dbReference>
<keyword evidence="4" id="KW-1185">Reference proteome</keyword>
<dbReference type="OMA" id="WIISEEM"/>
<dbReference type="GeneID" id="111248398"/>
<comment type="similarity">
    <text evidence="1">Belongs to the RdRP family.</text>
</comment>
<protein>
    <recommendedName>
        <fullName evidence="1">RNA-dependent RNA polymerase</fullName>
        <ecNumber evidence="1">2.7.7.48</ecNumber>
    </recommendedName>
</protein>
<feature type="domain" description="RDRP core" evidence="2">
    <location>
        <begin position="412"/>
        <end position="953"/>
    </location>
</feature>
<dbReference type="EnsemblMetazoa" id="XM_022800679">
    <property type="protein sequence ID" value="XP_022656414"/>
    <property type="gene ID" value="LOC111248398"/>
</dbReference>
<reference evidence="3" key="1">
    <citation type="submission" date="2021-01" db="UniProtKB">
        <authorList>
            <consortium name="EnsemblMetazoa"/>
        </authorList>
    </citation>
    <scope>IDENTIFICATION</scope>
</reference>
<name>A0A7M7JS77_VARDE</name>
<dbReference type="PANTHER" id="PTHR23079">
    <property type="entry name" value="RNA-DEPENDENT RNA POLYMERASE"/>
    <property type="match status" value="1"/>
</dbReference>
<dbReference type="EnsemblMetazoa" id="XM_022800680">
    <property type="protein sequence ID" value="XP_022656415"/>
    <property type="gene ID" value="LOC111248398"/>
</dbReference>
<proteinExistence type="inferred from homology"/>
<dbReference type="InParanoid" id="A0A7M7JS77"/>
<dbReference type="RefSeq" id="XP_022656414.1">
    <property type="nucleotide sequence ID" value="XM_022800679.1"/>
</dbReference>
<evidence type="ECO:0000313" key="4">
    <source>
        <dbReference type="Proteomes" id="UP000594260"/>
    </source>
</evidence>
<keyword evidence="1" id="KW-0694">RNA-binding</keyword>
<keyword evidence="1" id="KW-0548">Nucleotidyltransferase</keyword>
<dbReference type="GO" id="GO:0030422">
    <property type="term" value="P:siRNA processing"/>
    <property type="evidence" value="ECO:0007669"/>
    <property type="project" value="TreeGrafter"/>
</dbReference>
<dbReference type="RefSeq" id="XP_022656415.1">
    <property type="nucleotide sequence ID" value="XM_022800680.1"/>
</dbReference>
<dbReference type="EnsemblMetazoa" id="XM_022800681">
    <property type="protein sequence ID" value="XP_022656416"/>
    <property type="gene ID" value="LOC111248398"/>
</dbReference>
<dbReference type="GO" id="GO:0003968">
    <property type="term" value="F:RNA-directed RNA polymerase activity"/>
    <property type="evidence" value="ECO:0007669"/>
    <property type="project" value="UniProtKB-KW"/>
</dbReference>
<evidence type="ECO:0000256" key="1">
    <source>
        <dbReference type="RuleBase" id="RU363098"/>
    </source>
</evidence>
<dbReference type="GO" id="GO:0003723">
    <property type="term" value="F:RNA binding"/>
    <property type="evidence" value="ECO:0007669"/>
    <property type="project" value="UniProtKB-KW"/>
</dbReference>